<dbReference type="InterPro" id="IPR052084">
    <property type="entry name" value="SF3B4_spliceosome_assoc"/>
</dbReference>
<dbReference type="FunFam" id="3.30.70.330:FF:000505">
    <property type="entry name" value="Splicing factor 3B subunit 4"/>
    <property type="match status" value="1"/>
</dbReference>
<accession>A0A8X8W0R1</accession>
<dbReference type="SUPFAM" id="SSF54928">
    <property type="entry name" value="RNA-binding domain, RBD"/>
    <property type="match status" value="1"/>
</dbReference>
<keyword evidence="11" id="KW-1185">Reference proteome</keyword>
<dbReference type="InterPro" id="IPR012677">
    <property type="entry name" value="Nucleotide-bd_a/b_plait_sf"/>
</dbReference>
<feature type="signal peptide" evidence="8">
    <location>
        <begin position="1"/>
        <end position="22"/>
    </location>
</feature>
<organism evidence="10">
    <name type="scientific">Salvia splendens</name>
    <name type="common">Scarlet sage</name>
    <dbReference type="NCBI Taxonomy" id="180675"/>
    <lineage>
        <taxon>Eukaryota</taxon>
        <taxon>Viridiplantae</taxon>
        <taxon>Streptophyta</taxon>
        <taxon>Embryophyta</taxon>
        <taxon>Tracheophyta</taxon>
        <taxon>Spermatophyta</taxon>
        <taxon>Magnoliopsida</taxon>
        <taxon>eudicotyledons</taxon>
        <taxon>Gunneridae</taxon>
        <taxon>Pentapetalae</taxon>
        <taxon>asterids</taxon>
        <taxon>lamiids</taxon>
        <taxon>Lamiales</taxon>
        <taxon>Lamiaceae</taxon>
        <taxon>Nepetoideae</taxon>
        <taxon>Mentheae</taxon>
        <taxon>Salviinae</taxon>
        <taxon>Salvia</taxon>
        <taxon>Salvia subgen. Calosphace</taxon>
        <taxon>core Calosphace</taxon>
    </lineage>
</organism>
<dbReference type="AlphaFoldDB" id="A0A8X8W0R1"/>
<evidence type="ECO:0000313" key="10">
    <source>
        <dbReference type="EMBL" id="KAG6385925.1"/>
    </source>
</evidence>
<comment type="caution">
    <text evidence="10">The sequence shown here is derived from an EMBL/GenBank/DDBJ whole genome shotgun (WGS) entry which is preliminary data.</text>
</comment>
<dbReference type="Proteomes" id="UP000298416">
    <property type="component" value="Unassembled WGS sequence"/>
</dbReference>
<evidence type="ECO:0000313" key="11">
    <source>
        <dbReference type="Proteomes" id="UP000298416"/>
    </source>
</evidence>
<reference evidence="10" key="1">
    <citation type="submission" date="2018-01" db="EMBL/GenBank/DDBJ databases">
        <authorList>
            <person name="Mao J.F."/>
        </authorList>
    </citation>
    <scope>NUCLEOTIDE SEQUENCE</scope>
    <source>
        <strain evidence="10">Huo1</strain>
        <tissue evidence="10">Leaf</tissue>
    </source>
</reference>
<name>A0A8X8W0R1_SALSN</name>
<dbReference type="EMBL" id="PNBA02000022">
    <property type="protein sequence ID" value="KAG6385925.1"/>
    <property type="molecule type" value="Genomic_DNA"/>
</dbReference>
<evidence type="ECO:0000256" key="6">
    <source>
        <dbReference type="PROSITE-ProRule" id="PRU00176"/>
    </source>
</evidence>
<gene>
    <name evidence="10" type="ORF">SASPL_154808</name>
</gene>
<feature type="chain" id="PRO_5036452813" description="RRM domain-containing protein" evidence="8">
    <location>
        <begin position="23"/>
        <end position="347"/>
    </location>
</feature>
<proteinExistence type="inferred from homology"/>
<sequence length="347" mass="37509">MLLGCCRLQLGMLLCCCVWCRGSRISMQAGEELLWELLVQASPVVNVYVPKDRVTNAHQGYGFVEFRSEEDADYAIKVLNMLKLFGKPIRVNKATQDKKSVDVGANLFIGNLDPDVDEKLLYDTFSAFGVIVANPKVCVPRIGIRSRALRVPKLPPLLSSSQSSSASLSDSADRALAEISNIPPPAKSKTMNEIVLAASNPTTQRSRPHTLFASGPPTIPQQNGGVSAPVAPRPFTNGPVPPPPIPALCAPPPQNMYQPMQMQAPSWQGQPPQPGHAGMPPPMQQFRSMPPPPPQMAPAPMRPPPPPSGMAAPPGWRPPPPPQHLMGGTHPMQHMIPPPQHMNMPPQ</sequence>
<feature type="domain" description="RRM" evidence="9">
    <location>
        <begin position="23"/>
        <end position="96"/>
    </location>
</feature>
<feature type="compositionally biased region" description="Pro residues" evidence="7">
    <location>
        <begin position="271"/>
        <end position="308"/>
    </location>
</feature>
<dbReference type="PROSITE" id="PS50102">
    <property type="entry name" value="RRM"/>
    <property type="match status" value="1"/>
</dbReference>
<dbReference type="InterPro" id="IPR034158">
    <property type="entry name" value="SF3B4_RRM1"/>
</dbReference>
<evidence type="ECO:0000259" key="9">
    <source>
        <dbReference type="PROSITE" id="PS50102"/>
    </source>
</evidence>
<evidence type="ECO:0000256" key="3">
    <source>
        <dbReference type="ARBA" id="ARBA00022737"/>
    </source>
</evidence>
<dbReference type="GO" id="GO:0048026">
    <property type="term" value="P:positive regulation of mRNA splicing, via spliceosome"/>
    <property type="evidence" value="ECO:0007669"/>
    <property type="project" value="TreeGrafter"/>
</dbReference>
<protein>
    <recommendedName>
        <fullName evidence="9">RRM domain-containing protein</fullName>
    </recommendedName>
</protein>
<dbReference type="InterPro" id="IPR035979">
    <property type="entry name" value="RBD_domain_sf"/>
</dbReference>
<feature type="region of interest" description="Disordered" evidence="7">
    <location>
        <begin position="263"/>
        <end position="347"/>
    </location>
</feature>
<dbReference type="Gene3D" id="3.30.70.330">
    <property type="match status" value="2"/>
</dbReference>
<dbReference type="CDD" id="cd12334">
    <property type="entry name" value="RRM1_SF3B4"/>
    <property type="match status" value="1"/>
</dbReference>
<dbReference type="GO" id="GO:0003723">
    <property type="term" value="F:RNA binding"/>
    <property type="evidence" value="ECO:0007669"/>
    <property type="project" value="UniProtKB-UniRule"/>
</dbReference>
<dbReference type="GO" id="GO:0071011">
    <property type="term" value="C:precatalytic spliceosome"/>
    <property type="evidence" value="ECO:0007669"/>
    <property type="project" value="TreeGrafter"/>
</dbReference>
<keyword evidence="4 6" id="KW-0694">RNA-binding</keyword>
<comment type="subcellular location">
    <subcellularLocation>
        <location evidence="1">Nucleus</location>
    </subcellularLocation>
</comment>
<comment type="similarity">
    <text evidence="2">Belongs to the SF3B4 family.</text>
</comment>
<keyword evidence="8" id="KW-0732">Signal</keyword>
<dbReference type="SMART" id="SM00360">
    <property type="entry name" value="RRM"/>
    <property type="match status" value="1"/>
</dbReference>
<dbReference type="GO" id="GO:0005730">
    <property type="term" value="C:nucleolus"/>
    <property type="evidence" value="ECO:0007669"/>
    <property type="project" value="TreeGrafter"/>
</dbReference>
<dbReference type="Pfam" id="PF00076">
    <property type="entry name" value="RRM_1"/>
    <property type="match status" value="2"/>
</dbReference>
<feature type="compositionally biased region" description="Pro residues" evidence="7">
    <location>
        <begin position="336"/>
        <end position="347"/>
    </location>
</feature>
<reference evidence="10" key="2">
    <citation type="submission" date="2020-08" db="EMBL/GenBank/DDBJ databases">
        <title>Plant Genome Project.</title>
        <authorList>
            <person name="Zhang R.-G."/>
        </authorList>
    </citation>
    <scope>NUCLEOTIDE SEQUENCE</scope>
    <source>
        <strain evidence="10">Huo1</strain>
        <tissue evidence="10">Leaf</tissue>
    </source>
</reference>
<evidence type="ECO:0000256" key="1">
    <source>
        <dbReference type="ARBA" id="ARBA00004123"/>
    </source>
</evidence>
<evidence type="ECO:0000256" key="7">
    <source>
        <dbReference type="SAM" id="MobiDB-lite"/>
    </source>
</evidence>
<dbReference type="InterPro" id="IPR000504">
    <property type="entry name" value="RRM_dom"/>
</dbReference>
<dbReference type="PANTHER" id="PTHR48030:SF3">
    <property type="entry name" value="SPLICING FACTOR 3B SUBUNIT 4"/>
    <property type="match status" value="1"/>
</dbReference>
<evidence type="ECO:0000256" key="4">
    <source>
        <dbReference type="ARBA" id="ARBA00022884"/>
    </source>
</evidence>
<evidence type="ECO:0000256" key="2">
    <source>
        <dbReference type="ARBA" id="ARBA00008363"/>
    </source>
</evidence>
<keyword evidence="5" id="KW-0539">Nucleus</keyword>
<evidence type="ECO:0000256" key="8">
    <source>
        <dbReference type="SAM" id="SignalP"/>
    </source>
</evidence>
<keyword evidence="3" id="KW-0677">Repeat</keyword>
<dbReference type="PANTHER" id="PTHR48030">
    <property type="entry name" value="SPLICING FACTOR 3B SUBUNIT 4"/>
    <property type="match status" value="1"/>
</dbReference>
<evidence type="ECO:0000256" key="5">
    <source>
        <dbReference type="ARBA" id="ARBA00023242"/>
    </source>
</evidence>